<evidence type="ECO:0000256" key="1">
    <source>
        <dbReference type="ARBA" id="ARBA00022737"/>
    </source>
</evidence>
<feature type="domain" description="Myb-like" evidence="3">
    <location>
        <begin position="99"/>
        <end position="152"/>
    </location>
</feature>
<dbReference type="Proteomes" id="UP001231189">
    <property type="component" value="Unassembled WGS sequence"/>
</dbReference>
<dbReference type="PROSITE" id="PS51294">
    <property type="entry name" value="HTH_MYB"/>
    <property type="match status" value="2"/>
</dbReference>
<feature type="domain" description="Myb-like" evidence="3">
    <location>
        <begin position="153"/>
        <end position="203"/>
    </location>
</feature>
<proteinExistence type="predicted"/>
<evidence type="ECO:0000256" key="2">
    <source>
        <dbReference type="ARBA" id="ARBA00023125"/>
    </source>
</evidence>
<protein>
    <submittedName>
        <fullName evidence="5">Uncharacterized protein</fullName>
    </submittedName>
</protein>
<keyword evidence="1" id="KW-0677">Repeat</keyword>
<dbReference type="GO" id="GO:0000981">
    <property type="term" value="F:DNA-binding transcription factor activity, RNA polymerase II-specific"/>
    <property type="evidence" value="ECO:0007669"/>
    <property type="project" value="TreeGrafter"/>
</dbReference>
<evidence type="ECO:0000313" key="5">
    <source>
        <dbReference type="EMBL" id="KAK1693416.1"/>
    </source>
</evidence>
<dbReference type="SMART" id="SM00717">
    <property type="entry name" value="SANT"/>
    <property type="match status" value="2"/>
</dbReference>
<feature type="domain" description="HTH myb-type" evidence="4">
    <location>
        <begin position="161"/>
        <end position="207"/>
    </location>
</feature>
<evidence type="ECO:0000259" key="4">
    <source>
        <dbReference type="PROSITE" id="PS51294"/>
    </source>
</evidence>
<sequence>MIAGGCAYFGRELAAAAGWTAGSYSASSRLGSVASAQYFVPNDGGAPSAGAAAVPDEGSGVYGAIGGMDRRTSFAGYGSAPLPMATAAPARPPPLARANGPLIKASWTEEEDEILTKAVREHGNQHRKWTAIAEHLPGRTGKQCRERWVNHVDPTIEKKMWTEAEDMELIAAHRRCGNRWSAIARKLSGRSENSVKNHWNATMRSLKAKRTLKKRNCEQLPPRKLSLLADYIRSLYPATEWPPAVLPAATAPPTISDHQNQPVGPDTAIAAAPLAYAAPSMAGMYSTNMQHSWALDMNSAAAGYPYYIPPYPQLNYHLPYVPPPTPAQMIKVQDLQADAAYASTNDVNPFADQQNCLQPEAEIDHGLSTNDTMGHVGGGGGGANDWCYFGTNGAGLSRSVSGGGPDDIDVVQMASREFEVQDQYMATLDHLTQLISSTERI</sequence>
<keyword evidence="6" id="KW-1185">Reference proteome</keyword>
<gene>
    <name evidence="5" type="ORF">QYE76_010113</name>
</gene>
<comment type="caution">
    <text evidence="5">The sequence shown here is derived from an EMBL/GenBank/DDBJ whole genome shotgun (WGS) entry which is preliminary data.</text>
</comment>
<dbReference type="InterPro" id="IPR001005">
    <property type="entry name" value="SANT/Myb"/>
</dbReference>
<organism evidence="5 6">
    <name type="scientific">Lolium multiflorum</name>
    <name type="common">Italian ryegrass</name>
    <name type="synonym">Lolium perenne subsp. multiflorum</name>
    <dbReference type="NCBI Taxonomy" id="4521"/>
    <lineage>
        <taxon>Eukaryota</taxon>
        <taxon>Viridiplantae</taxon>
        <taxon>Streptophyta</taxon>
        <taxon>Embryophyta</taxon>
        <taxon>Tracheophyta</taxon>
        <taxon>Spermatophyta</taxon>
        <taxon>Magnoliopsida</taxon>
        <taxon>Liliopsida</taxon>
        <taxon>Poales</taxon>
        <taxon>Poaceae</taxon>
        <taxon>BOP clade</taxon>
        <taxon>Pooideae</taxon>
        <taxon>Poodae</taxon>
        <taxon>Poeae</taxon>
        <taxon>Poeae Chloroplast Group 2 (Poeae type)</taxon>
        <taxon>Loliodinae</taxon>
        <taxon>Loliinae</taxon>
        <taxon>Lolium</taxon>
    </lineage>
</organism>
<dbReference type="PANTHER" id="PTHR45614">
    <property type="entry name" value="MYB PROTEIN-RELATED"/>
    <property type="match status" value="1"/>
</dbReference>
<dbReference type="InterPro" id="IPR050560">
    <property type="entry name" value="MYB_TF"/>
</dbReference>
<feature type="domain" description="HTH myb-type" evidence="4">
    <location>
        <begin position="99"/>
        <end position="156"/>
    </location>
</feature>
<reference evidence="5" key="1">
    <citation type="submission" date="2023-07" db="EMBL/GenBank/DDBJ databases">
        <title>A chromosome-level genome assembly of Lolium multiflorum.</title>
        <authorList>
            <person name="Chen Y."/>
            <person name="Copetti D."/>
            <person name="Kolliker R."/>
            <person name="Studer B."/>
        </authorList>
    </citation>
    <scope>NUCLEOTIDE SEQUENCE</scope>
    <source>
        <strain evidence="5">02402/16</strain>
        <tissue evidence="5">Leaf</tissue>
    </source>
</reference>
<evidence type="ECO:0000313" key="6">
    <source>
        <dbReference type="Proteomes" id="UP001231189"/>
    </source>
</evidence>
<dbReference type="InterPro" id="IPR017930">
    <property type="entry name" value="Myb_dom"/>
</dbReference>
<dbReference type="InterPro" id="IPR009057">
    <property type="entry name" value="Homeodomain-like_sf"/>
</dbReference>
<dbReference type="Pfam" id="PF00249">
    <property type="entry name" value="Myb_DNA-binding"/>
    <property type="match status" value="2"/>
</dbReference>
<dbReference type="EMBL" id="JAUUTY010000001">
    <property type="protein sequence ID" value="KAK1693416.1"/>
    <property type="molecule type" value="Genomic_DNA"/>
</dbReference>
<dbReference type="SUPFAM" id="SSF46689">
    <property type="entry name" value="Homeodomain-like"/>
    <property type="match status" value="1"/>
</dbReference>
<dbReference type="AlphaFoldDB" id="A0AAD8TUD2"/>
<dbReference type="PROSITE" id="PS50090">
    <property type="entry name" value="MYB_LIKE"/>
    <property type="match status" value="2"/>
</dbReference>
<dbReference type="CDD" id="cd00167">
    <property type="entry name" value="SANT"/>
    <property type="match status" value="2"/>
</dbReference>
<keyword evidence="2" id="KW-0238">DNA-binding</keyword>
<dbReference type="GO" id="GO:0005634">
    <property type="term" value="C:nucleus"/>
    <property type="evidence" value="ECO:0007669"/>
    <property type="project" value="TreeGrafter"/>
</dbReference>
<dbReference type="GO" id="GO:0000978">
    <property type="term" value="F:RNA polymerase II cis-regulatory region sequence-specific DNA binding"/>
    <property type="evidence" value="ECO:0007669"/>
    <property type="project" value="TreeGrafter"/>
</dbReference>
<accession>A0AAD8TUD2</accession>
<evidence type="ECO:0000259" key="3">
    <source>
        <dbReference type="PROSITE" id="PS50090"/>
    </source>
</evidence>
<dbReference type="Gene3D" id="1.10.10.60">
    <property type="entry name" value="Homeodomain-like"/>
    <property type="match status" value="2"/>
</dbReference>
<dbReference type="FunFam" id="1.10.10.60:FF:000010">
    <property type="entry name" value="Transcriptional activator Myb isoform A"/>
    <property type="match status" value="1"/>
</dbReference>
<dbReference type="PANTHER" id="PTHR45614:SF80">
    <property type="match status" value="1"/>
</dbReference>
<name>A0AAD8TUD2_LOLMU</name>